<comment type="similarity">
    <text evidence="5">Belongs to the CDS family.</text>
</comment>
<dbReference type="GO" id="GO:0016024">
    <property type="term" value="P:CDP-diacylglycerol biosynthetic process"/>
    <property type="evidence" value="ECO:0007669"/>
    <property type="project" value="TreeGrafter"/>
</dbReference>
<evidence type="ECO:0000256" key="18">
    <source>
        <dbReference type="ARBA" id="ARBA00029893"/>
    </source>
</evidence>
<dbReference type="GO" id="GO:0004605">
    <property type="term" value="F:phosphatidate cytidylyltransferase activity"/>
    <property type="evidence" value="ECO:0007669"/>
    <property type="project" value="UniProtKB-EC"/>
</dbReference>
<evidence type="ECO:0000256" key="16">
    <source>
        <dbReference type="ARBA" id="ARBA00023209"/>
    </source>
</evidence>
<evidence type="ECO:0000256" key="5">
    <source>
        <dbReference type="ARBA" id="ARBA00010185"/>
    </source>
</evidence>
<sequence length="280" mass="28259">MANANGVMAQPPEPASKFRDLVPRIASAAVMLPAAGFLIWHGGQAFAVAVVVICGWMAWELGLLAQAATVIDKLLLVGAELLPLALVAFVAFDQGLIAVPVAIAVLAGIRFGLGRSLSWIGIAGVAYIAAAGIAAIWMRQADGGGDLWILLLLVVVASDVSAYIVGRIVGGPKLAPAISPKKTWSGSIGALAGSASAAALFGMTASLPIIPMVAAALLVSVASQMGDLLESWAKRQAGVKDSGSIIPGHGGALDRLDGFLFATPILACIALAAGGPPATW</sequence>
<gene>
    <name evidence="25" type="ORF">EOI86_08805</name>
</gene>
<evidence type="ECO:0000256" key="21">
    <source>
        <dbReference type="ARBA" id="ARBA00032396"/>
    </source>
</evidence>
<comment type="caution">
    <text evidence="25">The sequence shown here is derived from an EMBL/GenBank/DDBJ whole genome shotgun (WGS) entry which is preliminary data.</text>
</comment>
<evidence type="ECO:0000256" key="1">
    <source>
        <dbReference type="ARBA" id="ARBA00001698"/>
    </source>
</evidence>
<comment type="subcellular location">
    <subcellularLocation>
        <location evidence="2">Cell membrane</location>
        <topology evidence="2">Multi-pass membrane protein</topology>
    </subcellularLocation>
</comment>
<evidence type="ECO:0000256" key="23">
    <source>
        <dbReference type="ARBA" id="ARBA00033406"/>
    </source>
</evidence>
<evidence type="ECO:0000313" key="25">
    <source>
        <dbReference type="EMBL" id="RVU39323.1"/>
    </source>
</evidence>
<keyword evidence="11 24" id="KW-0812">Transmembrane</keyword>
<comment type="pathway">
    <text evidence="4">Lipid metabolism.</text>
</comment>
<keyword evidence="10 25" id="KW-0808">Transferase</keyword>
<evidence type="ECO:0000256" key="6">
    <source>
        <dbReference type="ARBA" id="ARBA00012487"/>
    </source>
</evidence>
<evidence type="ECO:0000256" key="4">
    <source>
        <dbReference type="ARBA" id="ARBA00005189"/>
    </source>
</evidence>
<evidence type="ECO:0000256" key="20">
    <source>
        <dbReference type="ARBA" id="ARBA00032253"/>
    </source>
</evidence>
<evidence type="ECO:0000256" key="13">
    <source>
        <dbReference type="ARBA" id="ARBA00022989"/>
    </source>
</evidence>
<dbReference type="PANTHER" id="PTHR46382">
    <property type="entry name" value="PHOSPHATIDATE CYTIDYLYLTRANSFERASE"/>
    <property type="match status" value="1"/>
</dbReference>
<evidence type="ECO:0000256" key="7">
    <source>
        <dbReference type="ARBA" id="ARBA00019373"/>
    </source>
</evidence>
<dbReference type="PANTHER" id="PTHR46382:SF1">
    <property type="entry name" value="PHOSPHATIDATE CYTIDYLYLTRANSFERASE"/>
    <property type="match status" value="1"/>
</dbReference>
<evidence type="ECO:0000256" key="10">
    <source>
        <dbReference type="ARBA" id="ARBA00022679"/>
    </source>
</evidence>
<keyword evidence="14" id="KW-0443">Lipid metabolism</keyword>
<dbReference type="Proteomes" id="UP000287447">
    <property type="component" value="Unassembled WGS sequence"/>
</dbReference>
<keyword evidence="8" id="KW-1003">Cell membrane</keyword>
<dbReference type="EMBL" id="SADE01000001">
    <property type="protein sequence ID" value="RVU39323.1"/>
    <property type="molecule type" value="Genomic_DNA"/>
</dbReference>
<keyword evidence="26" id="KW-1185">Reference proteome</keyword>
<proteinExistence type="inferred from homology"/>
<feature type="transmembrane region" description="Helical" evidence="24">
    <location>
        <begin position="81"/>
        <end position="111"/>
    </location>
</feature>
<evidence type="ECO:0000256" key="19">
    <source>
        <dbReference type="ARBA" id="ARBA00031825"/>
    </source>
</evidence>
<organism evidence="25 26">
    <name type="scientific">Hwanghaeella grinnelliae</name>
    <dbReference type="NCBI Taxonomy" id="2500179"/>
    <lineage>
        <taxon>Bacteria</taxon>
        <taxon>Pseudomonadati</taxon>
        <taxon>Pseudomonadota</taxon>
        <taxon>Alphaproteobacteria</taxon>
        <taxon>Rhodospirillales</taxon>
        <taxon>Rhodospirillaceae</taxon>
        <taxon>Hwanghaeella</taxon>
    </lineage>
</organism>
<evidence type="ECO:0000256" key="14">
    <source>
        <dbReference type="ARBA" id="ARBA00023098"/>
    </source>
</evidence>
<evidence type="ECO:0000256" key="24">
    <source>
        <dbReference type="SAM" id="Phobius"/>
    </source>
</evidence>
<accession>A0A3S2WCJ4</accession>
<dbReference type="GO" id="GO:0005886">
    <property type="term" value="C:plasma membrane"/>
    <property type="evidence" value="ECO:0007669"/>
    <property type="project" value="UniProtKB-SubCell"/>
</dbReference>
<keyword evidence="15 24" id="KW-0472">Membrane</keyword>
<evidence type="ECO:0000256" key="15">
    <source>
        <dbReference type="ARBA" id="ARBA00023136"/>
    </source>
</evidence>
<keyword evidence="17" id="KW-1208">Phospholipid metabolism</keyword>
<evidence type="ECO:0000313" key="26">
    <source>
        <dbReference type="Proteomes" id="UP000287447"/>
    </source>
</evidence>
<evidence type="ECO:0000256" key="8">
    <source>
        <dbReference type="ARBA" id="ARBA00022475"/>
    </source>
</evidence>
<dbReference type="AlphaFoldDB" id="A0A3S2WCJ4"/>
<dbReference type="RefSeq" id="WP_127764694.1">
    <property type="nucleotide sequence ID" value="NZ_SADE01000001.1"/>
</dbReference>
<reference evidence="26" key="1">
    <citation type="submission" date="2019-01" db="EMBL/GenBank/DDBJ databases">
        <title>Gri0909 isolated from a small marine red alga.</title>
        <authorList>
            <person name="Kim J."/>
            <person name="Jeong S.E."/>
            <person name="Jeon C.O."/>
        </authorList>
    </citation>
    <scope>NUCLEOTIDE SEQUENCE [LARGE SCALE GENOMIC DNA]</scope>
    <source>
        <strain evidence="26">Gri0909</strain>
    </source>
</reference>
<name>A0A3S2WCJ4_9PROT</name>
<feature type="transmembrane region" description="Helical" evidence="24">
    <location>
        <begin position="190"/>
        <end position="219"/>
    </location>
</feature>
<keyword evidence="16" id="KW-0594">Phospholipid biosynthesis</keyword>
<dbReference type="EC" id="2.7.7.41" evidence="6"/>
<keyword evidence="13 24" id="KW-1133">Transmembrane helix</keyword>
<keyword evidence="12 25" id="KW-0548">Nucleotidyltransferase</keyword>
<evidence type="ECO:0000256" key="3">
    <source>
        <dbReference type="ARBA" id="ARBA00005119"/>
    </source>
</evidence>
<evidence type="ECO:0000256" key="17">
    <source>
        <dbReference type="ARBA" id="ARBA00023264"/>
    </source>
</evidence>
<feature type="transmembrane region" description="Helical" evidence="24">
    <location>
        <begin position="149"/>
        <end position="170"/>
    </location>
</feature>
<comment type="pathway">
    <text evidence="3">Phospholipid metabolism; CDP-diacylglycerol biosynthesis; CDP-diacylglycerol from sn-glycerol 3-phosphate: step 3/3.</text>
</comment>
<protein>
    <recommendedName>
        <fullName evidence="7">Phosphatidate cytidylyltransferase</fullName>
        <ecNumber evidence="6">2.7.7.41</ecNumber>
    </recommendedName>
    <alternativeName>
        <fullName evidence="20">CDP-DAG synthase</fullName>
    </alternativeName>
    <alternativeName>
        <fullName evidence="22">CDP-DG synthase</fullName>
    </alternativeName>
    <alternativeName>
        <fullName evidence="18">CDP-diacylglycerol synthase</fullName>
    </alternativeName>
    <alternativeName>
        <fullName evidence="21">CDP-diglyceride pyrophosphorylase</fullName>
    </alternativeName>
    <alternativeName>
        <fullName evidence="23">CDP-diglyceride synthase</fullName>
    </alternativeName>
    <alternativeName>
        <fullName evidence="19">CTP:phosphatidate cytidylyltransferase</fullName>
    </alternativeName>
</protein>
<evidence type="ECO:0000256" key="11">
    <source>
        <dbReference type="ARBA" id="ARBA00022692"/>
    </source>
</evidence>
<comment type="catalytic activity">
    <reaction evidence="1">
        <text>a 1,2-diacyl-sn-glycero-3-phosphate + CTP + H(+) = a CDP-1,2-diacyl-sn-glycerol + diphosphate</text>
        <dbReference type="Rhea" id="RHEA:16229"/>
        <dbReference type="ChEBI" id="CHEBI:15378"/>
        <dbReference type="ChEBI" id="CHEBI:33019"/>
        <dbReference type="ChEBI" id="CHEBI:37563"/>
        <dbReference type="ChEBI" id="CHEBI:58332"/>
        <dbReference type="ChEBI" id="CHEBI:58608"/>
        <dbReference type="EC" id="2.7.7.41"/>
    </reaction>
</comment>
<evidence type="ECO:0000256" key="22">
    <source>
        <dbReference type="ARBA" id="ARBA00032743"/>
    </source>
</evidence>
<feature type="transmembrane region" description="Helical" evidence="24">
    <location>
        <begin position="46"/>
        <end position="69"/>
    </location>
</feature>
<evidence type="ECO:0000256" key="2">
    <source>
        <dbReference type="ARBA" id="ARBA00004651"/>
    </source>
</evidence>
<dbReference type="OrthoDB" id="9799199at2"/>
<evidence type="ECO:0000256" key="12">
    <source>
        <dbReference type="ARBA" id="ARBA00022695"/>
    </source>
</evidence>
<keyword evidence="9" id="KW-0444">Lipid biosynthesis</keyword>
<dbReference type="Pfam" id="PF01148">
    <property type="entry name" value="CTP_transf_1"/>
    <property type="match status" value="1"/>
</dbReference>
<evidence type="ECO:0000256" key="9">
    <source>
        <dbReference type="ARBA" id="ARBA00022516"/>
    </source>
</evidence>
<feature type="transmembrane region" description="Helical" evidence="24">
    <location>
        <begin position="117"/>
        <end position="137"/>
    </location>
</feature>